<keyword evidence="1" id="KW-1133">Transmembrane helix</keyword>
<keyword evidence="4" id="KW-1185">Reference proteome</keyword>
<name>A0A7C9UYS9_9PROT</name>
<comment type="caution">
    <text evidence="3">The sequence shown here is derived from an EMBL/GenBank/DDBJ whole genome shotgun (WGS) entry which is preliminary data.</text>
</comment>
<dbReference type="PANTHER" id="PTHR36305">
    <property type="entry name" value="PHOSPHATIDYLGLYCEROPHOSPHATASE A"/>
    <property type="match status" value="1"/>
</dbReference>
<dbReference type="GO" id="GO:0006629">
    <property type="term" value="P:lipid metabolic process"/>
    <property type="evidence" value="ECO:0007669"/>
    <property type="project" value="InterPro"/>
</dbReference>
<dbReference type="Pfam" id="PF04608">
    <property type="entry name" value="PgpA"/>
    <property type="match status" value="1"/>
</dbReference>
<evidence type="ECO:0000313" key="4">
    <source>
        <dbReference type="Proteomes" id="UP000480684"/>
    </source>
</evidence>
<keyword evidence="1" id="KW-0472">Membrane</keyword>
<evidence type="ECO:0000313" key="3">
    <source>
        <dbReference type="EMBL" id="NFV79973.1"/>
    </source>
</evidence>
<protein>
    <submittedName>
        <fullName evidence="3">Phosphatidylglycerophosphatase A</fullName>
    </submittedName>
</protein>
<dbReference type="GO" id="GO:0008962">
    <property type="term" value="F:phosphatidylglycerophosphatase activity"/>
    <property type="evidence" value="ECO:0007669"/>
    <property type="project" value="InterPro"/>
</dbReference>
<feature type="transmembrane region" description="Helical" evidence="1">
    <location>
        <begin position="166"/>
        <end position="190"/>
    </location>
</feature>
<organism evidence="3 4">
    <name type="scientific">Magnetospirillum aberrantis SpK</name>
    <dbReference type="NCBI Taxonomy" id="908842"/>
    <lineage>
        <taxon>Bacteria</taxon>
        <taxon>Pseudomonadati</taxon>
        <taxon>Pseudomonadota</taxon>
        <taxon>Alphaproteobacteria</taxon>
        <taxon>Rhodospirillales</taxon>
        <taxon>Rhodospirillaceae</taxon>
        <taxon>Magnetospirillum</taxon>
    </lineage>
</organism>
<sequence length="191" mass="20485">MRHRTRRRSAGRYARLRPGSHPGRSILLVLTPPRPGISPWHPAALLATWFGSGLLPKAPGTWGSLAALPFAWGLGLVGGWPLLLASSLACFVVGWWAVAIYVRRTGADDPSEVVIDEVAGQWLVLAAAPPEPLFYVAGFALFRFLDITKPWPAGWADRHVHGGIGVMLDDMLAAVYGAALVALIALWGALP</sequence>
<accession>A0A7C9UYS9</accession>
<dbReference type="InterPro" id="IPR007686">
    <property type="entry name" value="YutG/PgpA"/>
</dbReference>
<keyword evidence="1" id="KW-0812">Transmembrane</keyword>
<dbReference type="InterPro" id="IPR026037">
    <property type="entry name" value="PgpA"/>
</dbReference>
<reference evidence="3 4" key="1">
    <citation type="submission" date="2020-02" db="EMBL/GenBank/DDBJ databases">
        <authorList>
            <person name="Dziuba M."/>
            <person name="Kuznetsov B."/>
            <person name="Mardanov A."/>
            <person name="Ravin N."/>
            <person name="Grouzdev D."/>
        </authorList>
    </citation>
    <scope>NUCLEOTIDE SEQUENCE [LARGE SCALE GENOMIC DNA]</scope>
    <source>
        <strain evidence="3 4">SpK</strain>
    </source>
</reference>
<dbReference type="SUPFAM" id="SSF101307">
    <property type="entry name" value="YutG-like"/>
    <property type="match status" value="1"/>
</dbReference>
<gene>
    <name evidence="3" type="ORF">G4223_07605</name>
</gene>
<dbReference type="Proteomes" id="UP000480684">
    <property type="component" value="Unassembled WGS sequence"/>
</dbReference>
<evidence type="ECO:0000259" key="2">
    <source>
        <dbReference type="Pfam" id="PF04608"/>
    </source>
</evidence>
<feature type="domain" description="YutG/PgpA" evidence="2">
    <location>
        <begin position="46"/>
        <end position="184"/>
    </location>
</feature>
<feature type="transmembrane region" description="Helical" evidence="1">
    <location>
        <begin position="82"/>
        <end position="102"/>
    </location>
</feature>
<proteinExistence type="predicted"/>
<feature type="transmembrane region" description="Helical" evidence="1">
    <location>
        <begin position="122"/>
        <end position="145"/>
    </location>
</feature>
<dbReference type="EMBL" id="JAAIYP010000034">
    <property type="protein sequence ID" value="NFV79973.1"/>
    <property type="molecule type" value="Genomic_DNA"/>
</dbReference>
<dbReference type="InterPro" id="IPR036681">
    <property type="entry name" value="PgpA-like_sf"/>
</dbReference>
<dbReference type="PANTHER" id="PTHR36305:SF1">
    <property type="entry name" value="PHOSPHATIDYLGLYCEROPHOSPHATASE A"/>
    <property type="match status" value="1"/>
</dbReference>
<evidence type="ECO:0000256" key="1">
    <source>
        <dbReference type="SAM" id="Phobius"/>
    </source>
</evidence>
<dbReference type="CDD" id="cd06971">
    <property type="entry name" value="PgpA"/>
    <property type="match status" value="1"/>
</dbReference>
<dbReference type="AlphaFoldDB" id="A0A7C9UYS9"/>